<dbReference type="AlphaFoldDB" id="A0A5M8Q6C2"/>
<name>A0A5M8Q6C2_9BACT</name>
<dbReference type="InterPro" id="IPR024775">
    <property type="entry name" value="DinB-like"/>
</dbReference>
<feature type="domain" description="DinB-like" evidence="1">
    <location>
        <begin position="26"/>
        <end position="149"/>
    </location>
</feature>
<protein>
    <submittedName>
        <fullName evidence="2">DinB family protein</fullName>
    </submittedName>
</protein>
<proteinExistence type="predicted"/>
<dbReference type="RefSeq" id="WP_139014559.1">
    <property type="nucleotide sequence ID" value="NZ_VBSN01000073.1"/>
</dbReference>
<gene>
    <name evidence="2" type="ORF">FEM33_24235</name>
</gene>
<reference evidence="2 3" key="1">
    <citation type="submission" date="2019-05" db="EMBL/GenBank/DDBJ databases">
        <authorList>
            <person name="Qu J.-H."/>
        </authorList>
    </citation>
    <scope>NUCLEOTIDE SEQUENCE [LARGE SCALE GENOMIC DNA]</scope>
    <source>
        <strain evidence="2 3">NS28</strain>
    </source>
</reference>
<evidence type="ECO:0000313" key="2">
    <source>
        <dbReference type="EMBL" id="KAA6431427.1"/>
    </source>
</evidence>
<dbReference type="SUPFAM" id="SSF109854">
    <property type="entry name" value="DinB/YfiT-like putative metalloenzymes"/>
    <property type="match status" value="1"/>
</dbReference>
<keyword evidence="3" id="KW-1185">Reference proteome</keyword>
<evidence type="ECO:0000259" key="1">
    <source>
        <dbReference type="Pfam" id="PF12867"/>
    </source>
</evidence>
<dbReference type="OrthoDB" id="9798830at2"/>
<dbReference type="Gene3D" id="1.20.120.450">
    <property type="entry name" value="dinb family like domain"/>
    <property type="match status" value="1"/>
</dbReference>
<organism evidence="2 3">
    <name type="scientific">Dyadobacter flavalbus</name>
    <dbReference type="NCBI Taxonomy" id="2579942"/>
    <lineage>
        <taxon>Bacteria</taxon>
        <taxon>Pseudomonadati</taxon>
        <taxon>Bacteroidota</taxon>
        <taxon>Cytophagia</taxon>
        <taxon>Cytophagales</taxon>
        <taxon>Spirosomataceae</taxon>
        <taxon>Dyadobacter</taxon>
    </lineage>
</organism>
<accession>A0A5M8Q6C2</accession>
<dbReference type="Pfam" id="PF12867">
    <property type="entry name" value="DinB_2"/>
    <property type="match status" value="1"/>
</dbReference>
<dbReference type="EMBL" id="VBSN01000073">
    <property type="protein sequence ID" value="KAA6431427.1"/>
    <property type="molecule type" value="Genomic_DNA"/>
</dbReference>
<dbReference type="Proteomes" id="UP000323994">
    <property type="component" value="Unassembled WGS sequence"/>
</dbReference>
<sequence>MENDQQQKLISELVFLIEKGNAHVSMEDAVSGLPANMRTIIPENLPYSIWQLIEHIRIAQKDILDFCVSEDHEKLAWPDDYWTEPVENINDKTWENALNEIKQDRQRFLDLLHDEQTDLFSPIEWGDGQTILREAMLIADHNAYHTAEIVVIRRMLGCWR</sequence>
<evidence type="ECO:0000313" key="3">
    <source>
        <dbReference type="Proteomes" id="UP000323994"/>
    </source>
</evidence>
<dbReference type="InterPro" id="IPR034660">
    <property type="entry name" value="DinB/YfiT-like"/>
</dbReference>
<comment type="caution">
    <text evidence="2">The sequence shown here is derived from an EMBL/GenBank/DDBJ whole genome shotgun (WGS) entry which is preliminary data.</text>
</comment>